<feature type="domain" description="Carbamoyltransferase C-terminal" evidence="3">
    <location>
        <begin position="361"/>
        <end position="518"/>
    </location>
</feature>
<protein>
    <recommendedName>
        <fullName evidence="6">Carbamoyltransferase</fullName>
    </recommendedName>
</protein>
<dbReference type="Proteomes" id="UP000619293">
    <property type="component" value="Unassembled WGS sequence"/>
</dbReference>
<evidence type="ECO:0000259" key="3">
    <source>
        <dbReference type="Pfam" id="PF16861"/>
    </source>
</evidence>
<comment type="caution">
    <text evidence="4">The sequence shown here is derived from an EMBL/GenBank/DDBJ whole genome shotgun (WGS) entry which is preliminary data.</text>
</comment>
<dbReference type="InterPro" id="IPR031730">
    <property type="entry name" value="Carbam_trans_C"/>
</dbReference>
<reference evidence="4 5" key="1">
    <citation type="submission" date="2021-01" db="EMBL/GenBank/DDBJ databases">
        <title>Whole genome shotgun sequence of Catellatospora chokoriensis NBRC 107358.</title>
        <authorList>
            <person name="Komaki H."/>
            <person name="Tamura T."/>
        </authorList>
    </citation>
    <scope>NUCLEOTIDE SEQUENCE [LARGE SCALE GENOMIC DNA]</scope>
    <source>
        <strain evidence="4 5">NBRC 107358</strain>
    </source>
</reference>
<dbReference type="Gene3D" id="3.30.420.40">
    <property type="match status" value="2"/>
</dbReference>
<feature type="domain" description="Carbamoyltransferase" evidence="2">
    <location>
        <begin position="7"/>
        <end position="62"/>
    </location>
</feature>
<dbReference type="GO" id="GO:0003824">
    <property type="term" value="F:catalytic activity"/>
    <property type="evidence" value="ECO:0007669"/>
    <property type="project" value="InterPro"/>
</dbReference>
<dbReference type="PANTHER" id="PTHR34847:SF1">
    <property type="entry name" value="NODULATION PROTEIN U"/>
    <property type="match status" value="1"/>
</dbReference>
<dbReference type="InterPro" id="IPR051338">
    <property type="entry name" value="NodU/CmcH_Carbamoyltrnsfr"/>
</dbReference>
<dbReference type="SUPFAM" id="SSF53067">
    <property type="entry name" value="Actin-like ATPase domain"/>
    <property type="match status" value="1"/>
</dbReference>
<dbReference type="PANTHER" id="PTHR34847">
    <property type="entry name" value="NODULATION PROTEIN U"/>
    <property type="match status" value="1"/>
</dbReference>
<evidence type="ECO:0000256" key="1">
    <source>
        <dbReference type="ARBA" id="ARBA00006129"/>
    </source>
</evidence>
<evidence type="ECO:0000313" key="4">
    <source>
        <dbReference type="EMBL" id="GIF87664.1"/>
    </source>
</evidence>
<keyword evidence="5" id="KW-1185">Reference proteome</keyword>
<organism evidence="4 5">
    <name type="scientific">Catellatospora chokoriensis</name>
    <dbReference type="NCBI Taxonomy" id="310353"/>
    <lineage>
        <taxon>Bacteria</taxon>
        <taxon>Bacillati</taxon>
        <taxon>Actinomycetota</taxon>
        <taxon>Actinomycetes</taxon>
        <taxon>Micromonosporales</taxon>
        <taxon>Micromonosporaceae</taxon>
        <taxon>Catellatospora</taxon>
    </lineage>
</organism>
<dbReference type="InterPro" id="IPR038152">
    <property type="entry name" value="Carbam_trans_C_sf"/>
</dbReference>
<name>A0A8J3K1E3_9ACTN</name>
<evidence type="ECO:0000313" key="5">
    <source>
        <dbReference type="Proteomes" id="UP000619293"/>
    </source>
</evidence>
<dbReference type="EMBL" id="BONG01000005">
    <property type="protein sequence ID" value="GIF87664.1"/>
    <property type="molecule type" value="Genomic_DNA"/>
</dbReference>
<dbReference type="Gene3D" id="3.90.870.20">
    <property type="entry name" value="Carbamoyltransferase, C-terminal domain"/>
    <property type="match status" value="1"/>
</dbReference>
<evidence type="ECO:0008006" key="6">
    <source>
        <dbReference type="Google" id="ProtNLM"/>
    </source>
</evidence>
<dbReference type="AlphaFoldDB" id="A0A8J3K1E3"/>
<feature type="domain" description="Carbamoyltransferase" evidence="2">
    <location>
        <begin position="116"/>
        <end position="323"/>
    </location>
</feature>
<comment type="similarity">
    <text evidence="1">Belongs to the NodU/CmcH family.</text>
</comment>
<evidence type="ECO:0000259" key="2">
    <source>
        <dbReference type="Pfam" id="PF02543"/>
    </source>
</evidence>
<proteinExistence type="inferred from homology"/>
<dbReference type="RefSeq" id="WP_191839519.1">
    <property type="nucleotide sequence ID" value="NZ_BAAALB010000007.1"/>
</dbReference>
<dbReference type="InterPro" id="IPR003696">
    <property type="entry name" value="Carbtransf_dom"/>
</dbReference>
<dbReference type="CDD" id="cd24033">
    <property type="entry name" value="ASKHA_NBD_NodU_CmcH-like_N"/>
    <property type="match status" value="1"/>
</dbReference>
<dbReference type="InterPro" id="IPR043129">
    <property type="entry name" value="ATPase_NBD"/>
</dbReference>
<sequence>MRILSLYFGHDSSACLLEDGRAVAVIEKERTTRIRHDSGRMDLESLLDQYGWRAEDIDCVAINPLIREGGSDSCDGWDLTGSSYRSRPDYLQRGLRCAPEARFSRHDIRLLGRTYPCVSVDHHLGHIATGYYTSPFEAATVLSADGGGDARTVAAARGEGHRIVEIEYGWGNTHPAGELNIGSLWGSIGQYYLGYGRLEGAGKLMGLAPYGRARPELVQAMWEAAHSAPRSPLPEALMANKVLDATDPTAQDLAASVQAFTTDAYLRAAERLARVFGDDYLVSTGGCGMNCVANTALHTSGLFRDTWVPAQPSDCGLALGQALFTWHHVMDQTRQPRAWSPYLGADVGGADDPSIASAAVEHLLQGRTVGVCVGQAENGPRALGHRSILADPRIPEIRARINNSVKHREWYRPLAPMVLEEDFARYFAPDVPSRYMSYVTQVTSDRLPGITHVDGSTRPQVISREDQGMPRLLLEEWKRRSGIGVLLNTSFNSQEPVVDTVEQAYATWQRTALDVLVTPHGVHAREEARAFAP</sequence>
<dbReference type="Pfam" id="PF02543">
    <property type="entry name" value="Carbam_trans_N"/>
    <property type="match status" value="2"/>
</dbReference>
<accession>A0A8J3K1E3</accession>
<dbReference type="Pfam" id="PF16861">
    <property type="entry name" value="Carbam_trans_C"/>
    <property type="match status" value="1"/>
</dbReference>
<gene>
    <name evidence="4" type="ORF">Cch02nite_11080</name>
</gene>